<evidence type="ECO:0000256" key="3">
    <source>
        <dbReference type="ARBA" id="ARBA00022737"/>
    </source>
</evidence>
<keyword evidence="3" id="KW-0677">Repeat</keyword>
<comment type="subcellular location">
    <subcellularLocation>
        <location evidence="1">Cell projection</location>
        <location evidence="1">Cilium</location>
    </subcellularLocation>
</comment>
<feature type="domain" description="IF140 C-terminal TPR" evidence="11">
    <location>
        <begin position="1187"/>
        <end position="1314"/>
    </location>
</feature>
<feature type="domain" description="IFT140 second beta-propeller" evidence="10">
    <location>
        <begin position="572"/>
        <end position="647"/>
    </location>
</feature>
<comment type="caution">
    <text evidence="13">The sequence shown here is derived from an EMBL/GenBank/DDBJ whole genome shotgun (WGS) entry which is preliminary data.</text>
</comment>
<proteinExistence type="predicted"/>
<evidence type="ECO:0000259" key="10">
    <source>
        <dbReference type="Pfam" id="PF23385"/>
    </source>
</evidence>
<feature type="domain" description="IFT140 second beta-propeller" evidence="10">
    <location>
        <begin position="375"/>
        <end position="567"/>
    </location>
</feature>
<evidence type="ECO:0000313" key="13">
    <source>
        <dbReference type="EMBL" id="ORX53869.1"/>
    </source>
</evidence>
<evidence type="ECO:0000256" key="7">
    <source>
        <dbReference type="PROSITE-ProRule" id="PRU00221"/>
    </source>
</evidence>
<sequence>MYFDVDVSGEYILSTWHPRYSIIAVTKNDGSVEILNDEGIRINKETIKKDSSVSFISWHSIKKFLFIAWINGTISIWNAYDNVLKEESIHKNRIKCYKWSPNSNKLITIDIDNKLVLWKIDRRGRIFSLYQNNFKADISQCMFHPIINIRKTRDNDENISFFLGGNNGIIYYVNDKFQCIESTNVYKPILSLKLFEKQGIILAITEDMSLYEYEFRKDGKLFQIAKLKLSAGINSDKSRYTIDWVGIGLLAICSGEQYIRILNLNTEENYNITSPILNSGNNENFMKMSFNTNKNILAAGTDKGNIYLWKCNIKRNTFNECTYSWEYIYKMKVQNAVESLEWGGNGNMLLAKCDQALSLFGEQKLFSDINKDKIVYQIGSGKLLITHLDGNNSISINTSNKIKGVSISHEYIAIWDGKIIEVSKFDRKTIESVGIIKSDSLIININDQDLYIADGLKIDICNFQGTVKQSLVGLENEGEICSIHSANNYLVVGTTNKCLKIIDTSKREAKILYTKTFDDIDVECISSLKCSYTGNYISFMNSSSVNDNKLYVYDNEKAIVMNIDFSELNLKPINYVWDSTDQRLLICEVEAINSNDHEFQSNQSSSRTNEIIFLYISPDNKILTHSRIPLDNNIFIGSSVPFIYSMKRVNDNDDKNSEIVLDKQIMKGYSGIDCNDSTIIKHMMNFCYYITIGNLDEAFKSVHMIKNKEVWENMAKMSIKTKRLDVASICLGNMGNAVAVQALNELSSDESNDVKLATIAIYLGMNEEAEKLFLSAKSYDKLSQFYQAKGEWKKAIDIVTNYNKINIKPTYYNYGKYLEEMGEYDEAIQAYEKSGNSNFEIPRIYLKVLKDENKLKEYVENSSDKSIHKWWAQYCELKNDFEEAIKYYEKAEEISLAVKVLCSSGKLNEAIKLAETANNPAADFHIGRQYENQRNIKEAIKFYSNAKCYSYAIALAKDYKLETDLMQLALKSTPELMIDVARYFEDVVHEYDKAINLYYKGENVSKALDLCFKHQQYELLGDILMNLDENLDISTLRKCIDYFLEKKDFEKAIHLYIRSGQYEDAIDLCLAHNVIITEDMADRFNDTENPQRNKEINLKLAKTCLQQKSFHLACKKFTQIGDRLSAMKSLLCSGDTEKIIFFANVSGPKQKEIFILAGNYLQTLDWRNNSSITKNIIQFYTKGKAYDSIAKFFESCAQVEIDDYQNYQEAVKALNEAKKYIEKIKDMGDTSKSINVERYTSNIDKRIGLINQFIKAKECGKDNNIEEMMNICQTLLKEDLSDSYLNIGDIYALMIESSLYNGNVNDAQTLLGIMKQKVPLKNFTYYLDSRIIQKLDPSILPMVQSDDIEEDFHEQVTED</sequence>
<evidence type="ECO:0000259" key="11">
    <source>
        <dbReference type="Pfam" id="PF24760"/>
    </source>
</evidence>
<dbReference type="Gene3D" id="1.25.40.470">
    <property type="match status" value="1"/>
</dbReference>
<dbReference type="Pfam" id="PF23385">
    <property type="entry name" value="Beta-prop_IFT140_2nd"/>
    <property type="match status" value="2"/>
</dbReference>
<protein>
    <submittedName>
        <fullName evidence="13">WD40 repeat-like protein</fullName>
    </submittedName>
</protein>
<dbReference type="Pfam" id="PF23383">
    <property type="entry name" value="Beta-prop_IFT140_1st"/>
    <property type="match status" value="2"/>
</dbReference>
<feature type="domain" description="IFT140 first beta-propeller" evidence="9">
    <location>
        <begin position="155"/>
        <end position="360"/>
    </location>
</feature>
<dbReference type="OrthoDB" id="10258787at2759"/>
<dbReference type="InterPro" id="IPR019734">
    <property type="entry name" value="TPR_rpt"/>
</dbReference>
<dbReference type="Pfam" id="PF24760">
    <property type="entry name" value="TPR_IF140_C"/>
    <property type="match status" value="1"/>
</dbReference>
<dbReference type="EMBL" id="MCFH01000012">
    <property type="protein sequence ID" value="ORX53869.1"/>
    <property type="molecule type" value="Genomic_DNA"/>
</dbReference>
<dbReference type="SUPFAM" id="SSF50978">
    <property type="entry name" value="WD40 repeat-like"/>
    <property type="match status" value="2"/>
</dbReference>
<dbReference type="SMART" id="SM00320">
    <property type="entry name" value="WD40"/>
    <property type="match status" value="4"/>
</dbReference>
<dbReference type="InterPro" id="IPR056155">
    <property type="entry name" value="Beta-prop_IFT140_2nd"/>
</dbReference>
<evidence type="ECO:0000259" key="9">
    <source>
        <dbReference type="Pfam" id="PF23383"/>
    </source>
</evidence>
<dbReference type="PANTHER" id="PTHR15722">
    <property type="entry name" value="IFT140/172-RELATED"/>
    <property type="match status" value="1"/>
</dbReference>
<keyword evidence="2 7" id="KW-0853">WD repeat</keyword>
<feature type="repeat" description="WD" evidence="7">
    <location>
        <begin position="87"/>
        <end position="128"/>
    </location>
</feature>
<dbReference type="Gene3D" id="2.130.10.10">
    <property type="entry name" value="YVTN repeat-like/Quinoprotein amine dehydrogenase"/>
    <property type="match status" value="2"/>
</dbReference>
<evidence type="ECO:0000313" key="14">
    <source>
        <dbReference type="Proteomes" id="UP000193719"/>
    </source>
</evidence>
<dbReference type="GO" id="GO:0035721">
    <property type="term" value="P:intraciliary retrograde transport"/>
    <property type="evidence" value="ECO:0007669"/>
    <property type="project" value="TreeGrafter"/>
</dbReference>
<dbReference type="InterPro" id="IPR056168">
    <property type="entry name" value="TPR_IF140/IFT172/WDR19"/>
</dbReference>
<evidence type="ECO:0000256" key="8">
    <source>
        <dbReference type="PROSITE-ProRule" id="PRU00339"/>
    </source>
</evidence>
<evidence type="ECO:0000259" key="12">
    <source>
        <dbReference type="Pfam" id="PF24762"/>
    </source>
</evidence>
<evidence type="ECO:0000256" key="4">
    <source>
        <dbReference type="ARBA" id="ARBA00022803"/>
    </source>
</evidence>
<dbReference type="InterPro" id="IPR001680">
    <property type="entry name" value="WD40_rpt"/>
</dbReference>
<dbReference type="SUPFAM" id="SSF48452">
    <property type="entry name" value="TPR-like"/>
    <property type="match status" value="1"/>
</dbReference>
<feature type="domain" description="IFT140 first beta-propeller" evidence="9">
    <location>
        <begin position="9"/>
        <end position="146"/>
    </location>
</feature>
<keyword evidence="5" id="KW-0969">Cilium</keyword>
<reference evidence="13 14" key="2">
    <citation type="submission" date="2016-08" db="EMBL/GenBank/DDBJ databases">
        <title>Pervasive Adenine N6-methylation of Active Genes in Fungi.</title>
        <authorList>
            <consortium name="DOE Joint Genome Institute"/>
            <person name="Mondo S.J."/>
            <person name="Dannebaum R.O."/>
            <person name="Kuo R.C."/>
            <person name="Labutti K."/>
            <person name="Haridas S."/>
            <person name="Kuo A."/>
            <person name="Salamov A."/>
            <person name="Ahrendt S.R."/>
            <person name="Lipzen A."/>
            <person name="Sullivan W."/>
            <person name="Andreopoulos W.B."/>
            <person name="Clum A."/>
            <person name="Lindquist E."/>
            <person name="Daum C."/>
            <person name="Ramamoorthy G.K."/>
            <person name="Gryganskyi A."/>
            <person name="Culley D."/>
            <person name="Magnuson J.K."/>
            <person name="James T.Y."/>
            <person name="O'Malley M.A."/>
            <person name="Stajich J.E."/>
            <person name="Spatafora J.W."/>
            <person name="Visel A."/>
            <person name="Grigoriev I.V."/>
        </authorList>
    </citation>
    <scope>NUCLEOTIDE SEQUENCE [LARGE SCALE GENOMIC DNA]</scope>
    <source>
        <strain evidence="14">finn</strain>
    </source>
</reference>
<evidence type="ECO:0000256" key="1">
    <source>
        <dbReference type="ARBA" id="ARBA00004138"/>
    </source>
</evidence>
<evidence type="ECO:0000256" key="6">
    <source>
        <dbReference type="ARBA" id="ARBA00023273"/>
    </source>
</evidence>
<name>A0A1Y1VEC8_9FUNG</name>
<dbReference type="GO" id="GO:0030991">
    <property type="term" value="C:intraciliary transport particle A"/>
    <property type="evidence" value="ECO:0007669"/>
    <property type="project" value="TreeGrafter"/>
</dbReference>
<dbReference type="InterPro" id="IPR036322">
    <property type="entry name" value="WD40_repeat_dom_sf"/>
</dbReference>
<gene>
    <name evidence="13" type="ORF">BCR36DRAFT_411013</name>
</gene>
<dbReference type="PROSITE" id="PS50082">
    <property type="entry name" value="WD_REPEATS_2"/>
    <property type="match status" value="1"/>
</dbReference>
<dbReference type="Proteomes" id="UP000193719">
    <property type="component" value="Unassembled WGS sequence"/>
</dbReference>
<organism evidence="13 14">
    <name type="scientific">Piromyces finnis</name>
    <dbReference type="NCBI Taxonomy" id="1754191"/>
    <lineage>
        <taxon>Eukaryota</taxon>
        <taxon>Fungi</taxon>
        <taxon>Fungi incertae sedis</taxon>
        <taxon>Chytridiomycota</taxon>
        <taxon>Chytridiomycota incertae sedis</taxon>
        <taxon>Neocallimastigomycetes</taxon>
        <taxon>Neocallimastigales</taxon>
        <taxon>Neocallimastigaceae</taxon>
        <taxon>Piromyces</taxon>
    </lineage>
</organism>
<dbReference type="GO" id="GO:0005930">
    <property type="term" value="C:axoneme"/>
    <property type="evidence" value="ECO:0007669"/>
    <property type="project" value="TreeGrafter"/>
</dbReference>
<dbReference type="InterPro" id="IPR056154">
    <property type="entry name" value="Beta-prop_IFT140_1st"/>
</dbReference>
<dbReference type="STRING" id="1754191.A0A1Y1VEC8"/>
<evidence type="ECO:0000256" key="2">
    <source>
        <dbReference type="ARBA" id="ARBA00022574"/>
    </source>
</evidence>
<dbReference type="InterPro" id="IPR015943">
    <property type="entry name" value="WD40/YVTN_repeat-like_dom_sf"/>
</dbReference>
<feature type="repeat" description="TPR" evidence="8">
    <location>
        <begin position="808"/>
        <end position="841"/>
    </location>
</feature>
<dbReference type="PROSITE" id="PS50005">
    <property type="entry name" value="TPR"/>
    <property type="match status" value="1"/>
</dbReference>
<accession>A0A1Y1VEC8</accession>
<dbReference type="Gene3D" id="1.25.40.10">
    <property type="entry name" value="Tetratricopeptide repeat domain"/>
    <property type="match status" value="2"/>
</dbReference>
<dbReference type="InterPro" id="IPR056156">
    <property type="entry name" value="TPR_IF140_C"/>
</dbReference>
<dbReference type="GO" id="GO:0036064">
    <property type="term" value="C:ciliary basal body"/>
    <property type="evidence" value="ECO:0007669"/>
    <property type="project" value="TreeGrafter"/>
</dbReference>
<evidence type="ECO:0000256" key="5">
    <source>
        <dbReference type="ARBA" id="ARBA00023069"/>
    </source>
</evidence>
<reference evidence="13 14" key="1">
    <citation type="submission" date="2016-08" db="EMBL/GenBank/DDBJ databases">
        <title>Genomes of anaerobic fungi encode conserved fungal cellulosomes for biomass hydrolysis.</title>
        <authorList>
            <consortium name="DOE Joint Genome Institute"/>
            <person name="Haitjema C.H."/>
            <person name="Gilmore S.P."/>
            <person name="Henske J.K."/>
            <person name="Solomon K.V."/>
            <person name="De Groot R."/>
            <person name="Kuo A."/>
            <person name="Mondo S.J."/>
            <person name="Salamov A.A."/>
            <person name="Labutti K."/>
            <person name="Zhao Z."/>
            <person name="Chiniquy J."/>
            <person name="Barry K."/>
            <person name="Brewer H.M."/>
            <person name="Purvine S.O."/>
            <person name="Wright A.T."/>
            <person name="Boxma B."/>
            <person name="Van Alen T."/>
            <person name="Hackstein J.H."/>
            <person name="Baker S.E."/>
            <person name="Grigoriev I.V."/>
            <person name="O'Malley M.A."/>
        </authorList>
    </citation>
    <scope>NUCLEOTIDE SEQUENCE [LARGE SCALE GENOMIC DNA]</scope>
    <source>
        <strain evidence="14">finn</strain>
    </source>
</reference>
<keyword evidence="6" id="KW-0966">Cell projection</keyword>
<dbReference type="InterPro" id="IPR011990">
    <property type="entry name" value="TPR-like_helical_dom_sf"/>
</dbReference>
<feature type="domain" description="IF140/IFT172/WDR19 TPR" evidence="12">
    <location>
        <begin position="693"/>
        <end position="1179"/>
    </location>
</feature>
<dbReference type="Pfam" id="PF24762">
    <property type="entry name" value="TPR_IF140-IFT172"/>
    <property type="match status" value="1"/>
</dbReference>
<keyword evidence="14" id="KW-1185">Reference proteome</keyword>
<dbReference type="PANTHER" id="PTHR15722:SF7">
    <property type="entry name" value="INTRAFLAGELLAR TRANSPORT PROTEIN 140 HOMOLOG"/>
    <property type="match status" value="1"/>
</dbReference>
<keyword evidence="4 8" id="KW-0802">TPR repeat</keyword>